<sequence>MIGAPYSYPAKASFGRIIPKNRIYEHGRLGKALRERIKAQVDRITWAAKLAPETTNLPEAQGVQEIQIIELTQRDNDLDTSVLLAIDRAIPKPTLFHLRYRGQVRMAAAYKRPSEADRSKWVIGEHYLGDWYPENGDRQALPIALDLQGLYEQLLRGLLPHPARPGESIAAHLERVEAIRRHERERARLDAKLQREKQFNRKVALNAQLRTVNQHIETLTA</sequence>
<accession>A0ABU2WD38</accession>
<evidence type="ECO:0000313" key="1">
    <source>
        <dbReference type="EMBL" id="MDT0495787.1"/>
    </source>
</evidence>
<dbReference type="InterPro" id="IPR025503">
    <property type="entry name" value="DUF4391"/>
</dbReference>
<dbReference type="EMBL" id="JAVRIC010000001">
    <property type="protein sequence ID" value="MDT0495787.1"/>
    <property type="molecule type" value="Genomic_DNA"/>
</dbReference>
<keyword evidence="2" id="KW-1185">Reference proteome</keyword>
<name>A0ABU2WD38_9GAMM</name>
<dbReference type="RefSeq" id="WP_311363181.1">
    <property type="nucleotide sequence ID" value="NZ_JAVRIC010000001.1"/>
</dbReference>
<evidence type="ECO:0000313" key="2">
    <source>
        <dbReference type="Proteomes" id="UP001254608"/>
    </source>
</evidence>
<reference evidence="1 2" key="1">
    <citation type="submission" date="2023-09" db="EMBL/GenBank/DDBJ databases">
        <authorList>
            <person name="Rey-Velasco X."/>
        </authorList>
    </citation>
    <scope>NUCLEOTIDE SEQUENCE [LARGE SCALE GENOMIC DNA]</scope>
    <source>
        <strain evidence="1 2">W345</strain>
    </source>
</reference>
<protein>
    <submittedName>
        <fullName evidence="1">DUF4391 domain-containing protein</fullName>
    </submittedName>
</protein>
<proteinExistence type="predicted"/>
<dbReference type="Pfam" id="PF14335">
    <property type="entry name" value="DUF4391"/>
    <property type="match status" value="1"/>
</dbReference>
<organism evidence="1 2">
    <name type="scientific">Banduia mediterranea</name>
    <dbReference type="NCBI Taxonomy" id="3075609"/>
    <lineage>
        <taxon>Bacteria</taxon>
        <taxon>Pseudomonadati</taxon>
        <taxon>Pseudomonadota</taxon>
        <taxon>Gammaproteobacteria</taxon>
        <taxon>Nevskiales</taxon>
        <taxon>Algiphilaceae</taxon>
        <taxon>Banduia</taxon>
    </lineage>
</organism>
<gene>
    <name evidence="1" type="ORF">RM530_00185</name>
</gene>
<comment type="caution">
    <text evidence="1">The sequence shown here is derived from an EMBL/GenBank/DDBJ whole genome shotgun (WGS) entry which is preliminary data.</text>
</comment>
<dbReference type="Proteomes" id="UP001254608">
    <property type="component" value="Unassembled WGS sequence"/>
</dbReference>